<name>A0ABY1QDX2_9BURK</name>
<organism evidence="5 6">
    <name type="scientific">Noviherbaspirillum suwonense</name>
    <dbReference type="NCBI Taxonomy" id="1224511"/>
    <lineage>
        <taxon>Bacteria</taxon>
        <taxon>Pseudomonadati</taxon>
        <taxon>Pseudomonadota</taxon>
        <taxon>Betaproteobacteria</taxon>
        <taxon>Burkholderiales</taxon>
        <taxon>Oxalobacteraceae</taxon>
        <taxon>Noviherbaspirillum</taxon>
    </lineage>
</organism>
<evidence type="ECO:0000313" key="5">
    <source>
        <dbReference type="EMBL" id="SMP64491.1"/>
    </source>
</evidence>
<evidence type="ECO:0000313" key="6">
    <source>
        <dbReference type="Proteomes" id="UP001158049"/>
    </source>
</evidence>
<evidence type="ECO:0000256" key="2">
    <source>
        <dbReference type="ARBA" id="ARBA00014031"/>
    </source>
</evidence>
<feature type="chain" id="PRO_5047232432" description="Curli production assembly/transport component CsgF" evidence="4">
    <location>
        <begin position="29"/>
        <end position="149"/>
    </location>
</feature>
<sequence>MNKLVAIKTISVAIIFSNILSFPGQAFATEMVYTPLNPSFGGNPNNGIVLLNGATATNKHKDSASSLASNSLLQKTPLQTFNDNLERAILGQLASSASQKLLGGAGGLTPGTVETGNFTIRISDLGGGALQVTTTDKVTGISTSFQVGQ</sequence>
<dbReference type="RefSeq" id="WP_283442869.1">
    <property type="nucleotide sequence ID" value="NZ_FXUL01000010.1"/>
</dbReference>
<gene>
    <name evidence="5" type="ORF">SAMN06295970_11021</name>
</gene>
<feature type="signal peptide" evidence="4">
    <location>
        <begin position="1"/>
        <end position="28"/>
    </location>
</feature>
<proteinExistence type="predicted"/>
<reference evidence="5 6" key="1">
    <citation type="submission" date="2017-05" db="EMBL/GenBank/DDBJ databases">
        <authorList>
            <person name="Varghese N."/>
            <person name="Submissions S."/>
        </authorList>
    </citation>
    <scope>NUCLEOTIDE SEQUENCE [LARGE SCALE GENOMIC DNA]</scope>
    <source>
        <strain evidence="5 6">DSM 26001</strain>
    </source>
</reference>
<protein>
    <recommendedName>
        <fullName evidence="2">Curli production assembly/transport component CsgF</fullName>
    </recommendedName>
</protein>
<evidence type="ECO:0000256" key="4">
    <source>
        <dbReference type="SAM" id="SignalP"/>
    </source>
</evidence>
<accession>A0ABY1QDX2</accession>
<evidence type="ECO:0000256" key="1">
    <source>
        <dbReference type="ARBA" id="ARBA00003989"/>
    </source>
</evidence>
<dbReference type="Pfam" id="PF10614">
    <property type="entry name" value="CsgF"/>
    <property type="match status" value="1"/>
</dbReference>
<keyword evidence="6" id="KW-1185">Reference proteome</keyword>
<comment type="caution">
    <text evidence="5">The sequence shown here is derived from an EMBL/GenBank/DDBJ whole genome shotgun (WGS) entry which is preliminary data.</text>
</comment>
<dbReference type="Proteomes" id="UP001158049">
    <property type="component" value="Unassembled WGS sequence"/>
</dbReference>
<evidence type="ECO:0000256" key="3">
    <source>
        <dbReference type="ARBA" id="ARBA00022729"/>
    </source>
</evidence>
<comment type="function">
    <text evidence="1">May be involved in the biogenesis of curli organelles.</text>
</comment>
<dbReference type="InterPro" id="IPR018893">
    <property type="entry name" value="T8SS_CsgF"/>
</dbReference>
<dbReference type="EMBL" id="FXUL01000010">
    <property type="protein sequence ID" value="SMP64491.1"/>
    <property type="molecule type" value="Genomic_DNA"/>
</dbReference>
<keyword evidence="3 4" id="KW-0732">Signal</keyword>